<proteinExistence type="inferred from homology"/>
<comment type="subcellular location">
    <subcellularLocation>
        <location evidence="1 9">Cytoplasm</location>
    </subcellularLocation>
</comment>
<dbReference type="GO" id="GO:0008408">
    <property type="term" value="F:3'-5' exonuclease activity"/>
    <property type="evidence" value="ECO:0007669"/>
    <property type="project" value="InterPro"/>
</dbReference>
<evidence type="ECO:0000256" key="6">
    <source>
        <dbReference type="ARBA" id="ARBA00022705"/>
    </source>
</evidence>
<dbReference type="NCBIfam" id="TIGR00663">
    <property type="entry name" value="dnan"/>
    <property type="match status" value="1"/>
</dbReference>
<dbReference type="Proteomes" id="UP000177682">
    <property type="component" value="Unassembled WGS sequence"/>
</dbReference>
<dbReference type="Gene3D" id="3.10.150.10">
    <property type="entry name" value="DNA Polymerase III, subunit A, domain 2"/>
    <property type="match status" value="1"/>
</dbReference>
<dbReference type="InterPro" id="IPR022635">
    <property type="entry name" value="DNA_polIII_beta_C"/>
</dbReference>
<evidence type="ECO:0000313" key="13">
    <source>
        <dbReference type="EMBL" id="OGE90288.1"/>
    </source>
</evidence>
<evidence type="ECO:0000256" key="3">
    <source>
        <dbReference type="ARBA" id="ARBA00022490"/>
    </source>
</evidence>
<keyword evidence="6 9" id="KW-0235">DNA replication</keyword>
<name>A0A1F5PK15_9BACT</name>
<evidence type="ECO:0000256" key="9">
    <source>
        <dbReference type="PIRNR" id="PIRNR000804"/>
    </source>
</evidence>
<dbReference type="GO" id="GO:0006271">
    <property type="term" value="P:DNA strand elongation involved in DNA replication"/>
    <property type="evidence" value="ECO:0007669"/>
    <property type="project" value="TreeGrafter"/>
</dbReference>
<dbReference type="Pfam" id="PF02767">
    <property type="entry name" value="DNA_pol3_beta_2"/>
    <property type="match status" value="1"/>
</dbReference>
<evidence type="ECO:0000256" key="5">
    <source>
        <dbReference type="ARBA" id="ARBA00022695"/>
    </source>
</evidence>
<dbReference type="Pfam" id="PF00712">
    <property type="entry name" value="DNA_pol3_beta"/>
    <property type="match status" value="1"/>
</dbReference>
<comment type="subunit">
    <text evidence="9">Forms a ring-shaped head-to-tail homodimer around DNA.</text>
</comment>
<dbReference type="EMBL" id="MFEY01000007">
    <property type="protein sequence ID" value="OGE90288.1"/>
    <property type="molecule type" value="Genomic_DNA"/>
</dbReference>
<dbReference type="PANTHER" id="PTHR30478:SF0">
    <property type="entry name" value="BETA SLIDING CLAMP"/>
    <property type="match status" value="1"/>
</dbReference>
<dbReference type="InterPro" id="IPR046938">
    <property type="entry name" value="DNA_clamp_sf"/>
</dbReference>
<gene>
    <name evidence="13" type="ORF">A3E29_04300</name>
</gene>
<dbReference type="InterPro" id="IPR022634">
    <property type="entry name" value="DNA_polIII_beta_N"/>
</dbReference>
<dbReference type="GO" id="GO:0003887">
    <property type="term" value="F:DNA-directed DNA polymerase activity"/>
    <property type="evidence" value="ECO:0007669"/>
    <property type="project" value="UniProtKB-UniRule"/>
</dbReference>
<comment type="function">
    <text evidence="9">Confers DNA tethering and processivity to DNA polymerases and other proteins. Acts as a clamp, forming a ring around DNA (a reaction catalyzed by the clamp-loading complex) which diffuses in an ATP-independent manner freely and bidirectionally along dsDNA. Initially characterized for its ability to contact the catalytic subunit of DNA polymerase III (Pol III), a complex, multichain enzyme responsible for most of the replicative synthesis in bacteria; Pol III exhibits 3'-5' exonuclease proofreading activity. The beta chain is required for initiation of replication as well as for processivity of DNA replication.</text>
</comment>
<feature type="domain" description="DNA polymerase III beta sliding clamp C-terminal" evidence="12">
    <location>
        <begin position="287"/>
        <end position="406"/>
    </location>
</feature>
<evidence type="ECO:0000256" key="1">
    <source>
        <dbReference type="ARBA" id="ARBA00004496"/>
    </source>
</evidence>
<feature type="domain" description="DNA polymerase III beta sliding clamp N-terminal" evidence="10">
    <location>
        <begin position="43"/>
        <end position="161"/>
    </location>
</feature>
<reference evidence="13 14" key="1">
    <citation type="journal article" date="2016" name="Nat. Commun.">
        <title>Thousands of microbial genomes shed light on interconnected biogeochemical processes in an aquifer system.</title>
        <authorList>
            <person name="Anantharaman K."/>
            <person name="Brown C.T."/>
            <person name="Hug L.A."/>
            <person name="Sharon I."/>
            <person name="Castelle C.J."/>
            <person name="Probst A.J."/>
            <person name="Thomas B.C."/>
            <person name="Singh A."/>
            <person name="Wilkins M.J."/>
            <person name="Karaoz U."/>
            <person name="Brodie E.L."/>
            <person name="Williams K.H."/>
            <person name="Hubbard S.S."/>
            <person name="Banfield J.F."/>
        </authorList>
    </citation>
    <scope>NUCLEOTIDE SEQUENCE [LARGE SCALE GENOMIC DNA]</scope>
</reference>
<evidence type="ECO:0000313" key="14">
    <source>
        <dbReference type="Proteomes" id="UP000177682"/>
    </source>
</evidence>
<feature type="domain" description="DNA polymerase III beta sliding clamp central" evidence="11">
    <location>
        <begin position="171"/>
        <end position="285"/>
    </location>
</feature>
<dbReference type="Pfam" id="PF02768">
    <property type="entry name" value="DNA_pol3_beta_3"/>
    <property type="match status" value="1"/>
</dbReference>
<dbReference type="GO" id="GO:0009360">
    <property type="term" value="C:DNA polymerase III complex"/>
    <property type="evidence" value="ECO:0007669"/>
    <property type="project" value="InterPro"/>
</dbReference>
<sequence>MFTAYRQFVKFFKPNTSNKNRINKSFTQNHNFYYHYCFYKLFMKITCTRDNLKKGLFAVSRIVGSGNPLQVLNNILIKTDEGRVKLSSTNLEIGVNTWVGGKIEEEGAITVPARIINEYINNLPTEKVEIETTENNTLKLESENYHTSIKGLSSEDFPLIPQVTEEPLAKIDSQELKNALSETAWAAAANETQPEISGVFMAFENDRVRIATTDRYRLAERTATLLEPARSQKEVIIPARTVGELYKILGLGKGVVEIYFSESQVLFKFDDTELISRLIDGQYPDYRQIIPKEFKTMVEVPREDLLHALKATALFAPDSNNITIEVRPDSGLTVTASSMAAGENTTQVKAKVTGGDNSAVFNFRYLLDCLNNLSEEGVIFKMINDSSPAAIVPIKRDNYLYIVMPIKL</sequence>
<evidence type="ECO:0000259" key="11">
    <source>
        <dbReference type="Pfam" id="PF02767"/>
    </source>
</evidence>
<evidence type="ECO:0000259" key="12">
    <source>
        <dbReference type="Pfam" id="PF02768"/>
    </source>
</evidence>
<keyword evidence="5 9" id="KW-0548">Nucleotidyltransferase</keyword>
<evidence type="ECO:0000259" key="10">
    <source>
        <dbReference type="Pfam" id="PF00712"/>
    </source>
</evidence>
<keyword evidence="3 9" id="KW-0963">Cytoplasm</keyword>
<dbReference type="SUPFAM" id="SSF55979">
    <property type="entry name" value="DNA clamp"/>
    <property type="match status" value="3"/>
</dbReference>
<evidence type="ECO:0000256" key="2">
    <source>
        <dbReference type="ARBA" id="ARBA00010752"/>
    </source>
</evidence>
<comment type="similarity">
    <text evidence="2 9">Belongs to the beta sliding clamp family.</text>
</comment>
<dbReference type="CDD" id="cd00140">
    <property type="entry name" value="beta_clamp"/>
    <property type="match status" value="1"/>
</dbReference>
<keyword evidence="8" id="KW-0238">DNA-binding</keyword>
<keyword evidence="4 9" id="KW-0808">Transferase</keyword>
<keyword evidence="7 9" id="KW-0239">DNA-directed DNA polymerase</keyword>
<organism evidence="13 14">
    <name type="scientific">Candidatus Doudnabacteria bacterium RIFCSPHIGHO2_12_FULL_48_16</name>
    <dbReference type="NCBI Taxonomy" id="1817838"/>
    <lineage>
        <taxon>Bacteria</taxon>
        <taxon>Candidatus Doudnaibacteriota</taxon>
    </lineage>
</organism>
<evidence type="ECO:0000256" key="7">
    <source>
        <dbReference type="ARBA" id="ARBA00022932"/>
    </source>
</evidence>
<dbReference type="InterPro" id="IPR001001">
    <property type="entry name" value="DNA_polIII_beta"/>
</dbReference>
<dbReference type="Gene3D" id="3.70.10.10">
    <property type="match status" value="1"/>
</dbReference>
<accession>A0A1F5PK15</accession>
<dbReference type="GO" id="GO:0005737">
    <property type="term" value="C:cytoplasm"/>
    <property type="evidence" value="ECO:0007669"/>
    <property type="project" value="UniProtKB-SubCell"/>
</dbReference>
<dbReference type="SMART" id="SM00480">
    <property type="entry name" value="POL3Bc"/>
    <property type="match status" value="1"/>
</dbReference>
<evidence type="ECO:0000256" key="8">
    <source>
        <dbReference type="ARBA" id="ARBA00023125"/>
    </source>
</evidence>
<dbReference type="GO" id="GO:0003677">
    <property type="term" value="F:DNA binding"/>
    <property type="evidence" value="ECO:0007669"/>
    <property type="project" value="UniProtKB-UniRule"/>
</dbReference>
<dbReference type="InterPro" id="IPR022637">
    <property type="entry name" value="DNA_polIII_beta_cen"/>
</dbReference>
<dbReference type="AlphaFoldDB" id="A0A1F5PK15"/>
<dbReference type="PIRSF" id="PIRSF000804">
    <property type="entry name" value="DNA_pol_III_b"/>
    <property type="match status" value="1"/>
</dbReference>
<protein>
    <recommendedName>
        <fullName evidence="9">Beta sliding clamp</fullName>
    </recommendedName>
</protein>
<evidence type="ECO:0000256" key="4">
    <source>
        <dbReference type="ARBA" id="ARBA00022679"/>
    </source>
</evidence>
<dbReference type="PANTHER" id="PTHR30478">
    <property type="entry name" value="DNA POLYMERASE III SUBUNIT BETA"/>
    <property type="match status" value="1"/>
</dbReference>
<comment type="caution">
    <text evidence="13">The sequence shown here is derived from an EMBL/GenBank/DDBJ whole genome shotgun (WGS) entry which is preliminary data.</text>
</comment>